<dbReference type="AlphaFoldDB" id="A0A643FYT1"/>
<evidence type="ECO:0000259" key="4">
    <source>
        <dbReference type="PROSITE" id="PS50995"/>
    </source>
</evidence>
<evidence type="ECO:0000256" key="3">
    <source>
        <dbReference type="ARBA" id="ARBA00023163"/>
    </source>
</evidence>
<dbReference type="PANTHER" id="PTHR42756:SF1">
    <property type="entry name" value="TRANSCRIPTIONAL REPRESSOR OF EMRAB OPERON"/>
    <property type="match status" value="1"/>
</dbReference>
<keyword evidence="2" id="KW-0238">DNA-binding</keyword>
<dbReference type="PANTHER" id="PTHR42756">
    <property type="entry name" value="TRANSCRIPTIONAL REGULATOR, MARR"/>
    <property type="match status" value="1"/>
</dbReference>
<dbReference type="PRINTS" id="PR00598">
    <property type="entry name" value="HTHMARR"/>
</dbReference>
<evidence type="ECO:0000256" key="2">
    <source>
        <dbReference type="ARBA" id="ARBA00023125"/>
    </source>
</evidence>
<dbReference type="SUPFAM" id="SSF46785">
    <property type="entry name" value="Winged helix' DNA-binding domain"/>
    <property type="match status" value="1"/>
</dbReference>
<dbReference type="GO" id="GO:0003700">
    <property type="term" value="F:DNA-binding transcription factor activity"/>
    <property type="evidence" value="ECO:0007669"/>
    <property type="project" value="InterPro"/>
</dbReference>
<dbReference type="GeneID" id="98406824"/>
<dbReference type="InterPro" id="IPR000835">
    <property type="entry name" value="HTH_MarR-typ"/>
</dbReference>
<name>A0A643FYT1_9BURK</name>
<keyword evidence="5" id="KW-0614">Plasmid</keyword>
<evidence type="ECO:0000256" key="1">
    <source>
        <dbReference type="ARBA" id="ARBA00023015"/>
    </source>
</evidence>
<dbReference type="Gene3D" id="1.10.10.10">
    <property type="entry name" value="Winged helix-like DNA-binding domain superfamily/Winged helix DNA-binding domain"/>
    <property type="match status" value="1"/>
</dbReference>
<dbReference type="GO" id="GO:0003677">
    <property type="term" value="F:DNA binding"/>
    <property type="evidence" value="ECO:0007669"/>
    <property type="project" value="UniProtKB-KW"/>
</dbReference>
<evidence type="ECO:0000313" key="6">
    <source>
        <dbReference type="Proteomes" id="UP000397656"/>
    </source>
</evidence>
<gene>
    <name evidence="5" type="ORF">F7R26_038295</name>
</gene>
<dbReference type="RefSeq" id="WP_150984739.1">
    <property type="nucleotide sequence ID" value="NZ_CP062806.1"/>
</dbReference>
<dbReference type="SMART" id="SM00347">
    <property type="entry name" value="HTH_MARR"/>
    <property type="match status" value="1"/>
</dbReference>
<reference evidence="5 6" key="1">
    <citation type="submission" date="2020-10" db="EMBL/GenBank/DDBJ databases">
        <title>Complete genome sequence of Cupriavidus basilensis CCUG 49340T.</title>
        <authorList>
            <person name="Salva-Serra F."/>
            <person name="Donoso R.A."/>
            <person name="Cho K.H."/>
            <person name="Yoo J.A."/>
            <person name="Lee K."/>
            <person name="Yoon S.-H."/>
            <person name="Perez-Pantoja D."/>
            <person name="Moore E.R.B."/>
        </authorList>
    </citation>
    <scope>NUCLEOTIDE SEQUENCE [LARGE SCALE GENOMIC DNA]</scope>
    <source>
        <strain evidence="6">CCUG 49340</strain>
        <plasmid evidence="5 6">pRK1-2</plasmid>
    </source>
</reference>
<accession>A0A643FYT1</accession>
<sequence length="156" mass="17635">MPTNKSLDLRSWHSTVLGRLARAYHASTNGFERYTGMPSTRWRLLFLIYSKGDCTQKDLTRQIGVDAGAITRQIKQLDLEGLVKRNAHPEDNRLTVVRLTETGAAEVERVLARRAVFLQVMMKGASADEIDAFLIMLDRIADNLDQPDVLHILDKT</sequence>
<keyword evidence="3" id="KW-0804">Transcription</keyword>
<dbReference type="Proteomes" id="UP000397656">
    <property type="component" value="Plasmid pRK1-2"/>
</dbReference>
<proteinExistence type="predicted"/>
<protein>
    <submittedName>
        <fullName evidence="5">Winged helix-turn-helix transcriptional regulator</fullName>
    </submittedName>
</protein>
<organism evidence="5 6">
    <name type="scientific">Cupriavidus basilensis</name>
    <dbReference type="NCBI Taxonomy" id="68895"/>
    <lineage>
        <taxon>Bacteria</taxon>
        <taxon>Pseudomonadati</taxon>
        <taxon>Pseudomonadota</taxon>
        <taxon>Betaproteobacteria</taxon>
        <taxon>Burkholderiales</taxon>
        <taxon>Burkholderiaceae</taxon>
        <taxon>Cupriavidus</taxon>
    </lineage>
</organism>
<evidence type="ECO:0000313" key="5">
    <source>
        <dbReference type="EMBL" id="QOT82129.1"/>
    </source>
</evidence>
<geneLocation type="plasmid" evidence="5 6">
    <name>pRK1-2</name>
</geneLocation>
<feature type="domain" description="HTH marR-type" evidence="4">
    <location>
        <begin position="10"/>
        <end position="142"/>
    </location>
</feature>
<dbReference type="EMBL" id="CP062806">
    <property type="protein sequence ID" value="QOT82129.1"/>
    <property type="molecule type" value="Genomic_DNA"/>
</dbReference>
<dbReference type="PROSITE" id="PS50995">
    <property type="entry name" value="HTH_MARR_2"/>
    <property type="match status" value="1"/>
</dbReference>
<dbReference type="InterPro" id="IPR036390">
    <property type="entry name" value="WH_DNA-bd_sf"/>
</dbReference>
<dbReference type="Pfam" id="PF01047">
    <property type="entry name" value="MarR"/>
    <property type="match status" value="1"/>
</dbReference>
<keyword evidence="1" id="KW-0805">Transcription regulation</keyword>
<dbReference type="InterPro" id="IPR036388">
    <property type="entry name" value="WH-like_DNA-bd_sf"/>
</dbReference>